<dbReference type="PANTHER" id="PTHR43788">
    <property type="entry name" value="DNA2/NAM7 HELICASE FAMILY MEMBER"/>
    <property type="match status" value="1"/>
</dbReference>
<dbReference type="RefSeq" id="WP_013809058.1">
    <property type="nucleotide sequence ID" value="NC_015564.1"/>
</dbReference>
<dbReference type="SUPFAM" id="SSF52540">
    <property type="entry name" value="P-loop containing nucleoside triphosphate hydrolases"/>
    <property type="match status" value="2"/>
</dbReference>
<keyword evidence="5" id="KW-1185">Reference proteome</keyword>
<dbReference type="Proteomes" id="UP000009235">
    <property type="component" value="Chromosome"/>
</dbReference>
<dbReference type="GO" id="GO:0003678">
    <property type="term" value="F:DNA helicase activity"/>
    <property type="evidence" value="ECO:0007669"/>
    <property type="project" value="UniProtKB-ARBA"/>
</dbReference>
<evidence type="ECO:0000256" key="2">
    <source>
        <dbReference type="ARBA" id="ARBA00022840"/>
    </source>
</evidence>
<evidence type="ECO:0000313" key="5">
    <source>
        <dbReference type="Proteomes" id="UP000009235"/>
    </source>
</evidence>
<evidence type="ECO:0000259" key="3">
    <source>
        <dbReference type="Pfam" id="PF13538"/>
    </source>
</evidence>
<dbReference type="InterPro" id="IPR050534">
    <property type="entry name" value="Coronavir_polyprotein_1ab"/>
</dbReference>
<dbReference type="AlphaFoldDB" id="F6EL46"/>
<keyword evidence="4" id="KW-0378">Hydrolase</keyword>
<evidence type="ECO:0000313" key="4">
    <source>
        <dbReference type="EMBL" id="AEF42709.1"/>
    </source>
</evidence>
<protein>
    <submittedName>
        <fullName evidence="4">Helicase, putative</fullName>
    </submittedName>
</protein>
<reference evidence="4 5" key="1">
    <citation type="journal article" date="2011" name="J. Bacteriol.">
        <title>Complete genome sequence of Amycolicicoccus subflavus DQS3-9A1T, an actinomycete isolated from crude oil-polluted soil.</title>
        <authorList>
            <person name="Cai M."/>
            <person name="Chen W.M."/>
            <person name="Nie Y."/>
            <person name="Chi C.Q."/>
            <person name="Wang Y.N."/>
            <person name="Tang Y.Q."/>
            <person name="Li G.Y."/>
            <person name="Wu X.L."/>
        </authorList>
    </citation>
    <scope>NUCLEOTIDE SEQUENCE [LARGE SCALE GENOMIC DNA]</scope>
    <source>
        <strain evidence="5">DSM 45089 / DQS3-9A1</strain>
    </source>
</reference>
<dbReference type="InterPro" id="IPR027785">
    <property type="entry name" value="UvrD-like_helicase_C"/>
</dbReference>
<dbReference type="Gene3D" id="3.40.50.300">
    <property type="entry name" value="P-loop containing nucleotide triphosphate hydrolases"/>
    <property type="match status" value="2"/>
</dbReference>
<keyword evidence="2" id="KW-0067">ATP-binding</keyword>
<sequence length="916" mass="104284">MATLEGQVRAASDAIDTNISMITADRGFLSKNVLQYLRDLVEAMIVWAHTGDPTRSFTYQTQFDPARDFAKAQAKYRPLTRFHAMLQVSVSHFTLDSDPSERLMLKYYEYLLRTRQIAKDHLGTDILRNLERFPLDLDPLLREYYEKIAAQIGAPGSAPPRVPRRDRYYVLSSRPFYASGRIYYEVTFAPAHNKTSKFDRIIGFTNIEVSDSYAANMELERSSIDVFGQAMPIVLIRSWDVSIRPCEFNNYARFFGQQTNVKAGQLEYRNLMQYLTTTKFSLLDLIDMPDADFVRVRTWATDGITRADEIFIMLQSSRDIIRHNRPGSRILRYLLLGMNNMVVRAQYKPERCGPLSNLFLTPMSRPFDTMPFCSYPRRHTPRFFDLATALSSEGREHEFLARRVMNNVEQHGNIYTPDAELEDLGDLDQLVAKYNDLLPPTATHKPRHMAHDKGHVLITGYENDSVTIIDKLQAIAASGLANHETDARAWIDANPFEIDDELKADALTRLFAESKVALIYGAAGTGKTRMVEHIAKYFDSARQLFLAKTNTAVDNLRRRANSSDAYFSTIDSHLGSGSATNWMHFDLLVIDECSTVGNADLLKVLDKTSFDLLVLVGDVYQIESIEFGNWFRTIRSYITPESVFELTEPYRTNDGALLTLWNRVRTLDDKIEESISGNAYAGALDGSLFARVDPDEIVLCLNYDGLYGINNVNRFMQTSNPNPAVVWGDSTFKVGDPVLFNETDRFRPLIFNNMKGTITKIDYVPGRITFDVDIKRTVTTADLWGADLRWVSDTVVQFDVLERAGTDDDDDSATTVLPFQIAYAVSIHRAQGLEFASVKVVITDASEKRISHSIFYTAITRARQHLKIYWTPETQKRILSRMVVSENVKDEALLRARRGVNPVAQRPRMQHVRRVP</sequence>
<feature type="domain" description="UvrD-like helicase C-terminal" evidence="3">
    <location>
        <begin position="822"/>
        <end position="866"/>
    </location>
</feature>
<dbReference type="KEGG" id="asd:AS9A_4276"/>
<dbReference type="Pfam" id="PF13604">
    <property type="entry name" value="AAA_30"/>
    <property type="match status" value="1"/>
</dbReference>
<dbReference type="OrthoDB" id="9763659at2"/>
<dbReference type="eggNOG" id="COG0507">
    <property type="taxonomic scope" value="Bacteria"/>
</dbReference>
<dbReference type="PANTHER" id="PTHR43788:SF6">
    <property type="entry name" value="DNA HELICASE B"/>
    <property type="match status" value="1"/>
</dbReference>
<proteinExistence type="predicted"/>
<gene>
    <name evidence="4" type="ordered locus">AS9A_4276</name>
</gene>
<dbReference type="HOGENOM" id="CLU_015011_0_0_11"/>
<accession>F6EL46</accession>
<dbReference type="CDD" id="cd18809">
    <property type="entry name" value="SF1_C_RecD"/>
    <property type="match status" value="1"/>
</dbReference>
<dbReference type="InterPro" id="IPR027417">
    <property type="entry name" value="P-loop_NTPase"/>
</dbReference>
<dbReference type="Pfam" id="PF13538">
    <property type="entry name" value="UvrD_C_2"/>
    <property type="match status" value="1"/>
</dbReference>
<keyword evidence="4" id="KW-0347">Helicase</keyword>
<organism evidence="4 5">
    <name type="scientific">Hoyosella subflava (strain DSM 45089 / JCM 17490 / NBRC 109087 / DQS3-9A1)</name>
    <name type="common">Amycolicicoccus subflavus</name>
    <dbReference type="NCBI Taxonomy" id="443218"/>
    <lineage>
        <taxon>Bacteria</taxon>
        <taxon>Bacillati</taxon>
        <taxon>Actinomycetota</taxon>
        <taxon>Actinomycetes</taxon>
        <taxon>Mycobacteriales</taxon>
        <taxon>Hoyosellaceae</taxon>
        <taxon>Hoyosella</taxon>
    </lineage>
</organism>
<evidence type="ECO:0000256" key="1">
    <source>
        <dbReference type="ARBA" id="ARBA00022741"/>
    </source>
</evidence>
<dbReference type="STRING" id="443218.AS9A_4276"/>
<dbReference type="GO" id="GO:0005524">
    <property type="term" value="F:ATP binding"/>
    <property type="evidence" value="ECO:0007669"/>
    <property type="project" value="UniProtKB-KW"/>
</dbReference>
<name>F6EL46_HOYSD</name>
<keyword evidence="1" id="KW-0547">Nucleotide-binding</keyword>
<dbReference type="EMBL" id="CP002786">
    <property type="protein sequence ID" value="AEF42709.1"/>
    <property type="molecule type" value="Genomic_DNA"/>
</dbReference>